<protein>
    <submittedName>
        <fullName evidence="1">Uncharacterized protein</fullName>
    </submittedName>
</protein>
<dbReference type="AlphaFoldDB" id="X1MXZ4"/>
<evidence type="ECO:0000313" key="1">
    <source>
        <dbReference type="EMBL" id="GAI36158.1"/>
    </source>
</evidence>
<feature type="non-terminal residue" evidence="1">
    <location>
        <position position="96"/>
    </location>
</feature>
<accession>X1MXZ4</accession>
<organism evidence="1">
    <name type="scientific">marine sediment metagenome</name>
    <dbReference type="NCBI Taxonomy" id="412755"/>
    <lineage>
        <taxon>unclassified sequences</taxon>
        <taxon>metagenomes</taxon>
        <taxon>ecological metagenomes</taxon>
    </lineage>
</organism>
<dbReference type="EMBL" id="BARV01029981">
    <property type="protein sequence ID" value="GAI36158.1"/>
    <property type="molecule type" value="Genomic_DNA"/>
</dbReference>
<reference evidence="1" key="1">
    <citation type="journal article" date="2014" name="Front. Microbiol.">
        <title>High frequency of phylogenetically diverse reductive dehalogenase-homologous genes in deep subseafloor sedimentary metagenomes.</title>
        <authorList>
            <person name="Kawai M."/>
            <person name="Futagami T."/>
            <person name="Toyoda A."/>
            <person name="Takaki Y."/>
            <person name="Nishi S."/>
            <person name="Hori S."/>
            <person name="Arai W."/>
            <person name="Tsubouchi T."/>
            <person name="Morono Y."/>
            <person name="Uchiyama I."/>
            <person name="Ito T."/>
            <person name="Fujiyama A."/>
            <person name="Inagaki F."/>
            <person name="Takami H."/>
        </authorList>
    </citation>
    <scope>NUCLEOTIDE SEQUENCE</scope>
    <source>
        <strain evidence="1">Expedition CK06-06</strain>
    </source>
</reference>
<name>X1MXZ4_9ZZZZ</name>
<proteinExistence type="predicted"/>
<gene>
    <name evidence="1" type="ORF">S06H3_47698</name>
</gene>
<comment type="caution">
    <text evidence="1">The sequence shown here is derived from an EMBL/GenBank/DDBJ whole genome shotgun (WGS) entry which is preliminary data.</text>
</comment>
<sequence>MTTAGLTTALNNIVSQIRNILTSAYDLQYRRNLNQPASAYAGAITGIRAVLENIQNAMKDVLTEGGSIDAARTYVTAKIDSLIAAGDTVSGIVTTW</sequence>